<dbReference type="SUPFAM" id="SSF47353">
    <property type="entry name" value="Retrovirus capsid dimerization domain-like"/>
    <property type="match status" value="1"/>
</dbReference>
<feature type="domain" description="Peptidase A2" evidence="2">
    <location>
        <begin position="530"/>
        <end position="566"/>
    </location>
</feature>
<dbReference type="Pfam" id="PF17921">
    <property type="entry name" value="Integrase_H2C2"/>
    <property type="match status" value="1"/>
</dbReference>
<gene>
    <name evidence="4" type="primary">pol_161</name>
    <name evidence="4" type="ORF">N1851_004046</name>
</gene>
<comment type="caution">
    <text evidence="4">The sequence shown here is derived from an EMBL/GenBank/DDBJ whole genome shotgun (WGS) entry which is preliminary data.</text>
</comment>
<dbReference type="InterPro" id="IPR001584">
    <property type="entry name" value="Integrase_cat-core"/>
</dbReference>
<evidence type="ECO:0000256" key="1">
    <source>
        <dbReference type="ARBA" id="ARBA00039658"/>
    </source>
</evidence>
<dbReference type="Gene3D" id="1.10.340.70">
    <property type="match status" value="1"/>
</dbReference>
<dbReference type="InterPro" id="IPR003309">
    <property type="entry name" value="SCAN_dom"/>
</dbReference>
<dbReference type="EMBL" id="JAOPHQ010000612">
    <property type="protein sequence ID" value="KAK0153874.1"/>
    <property type="molecule type" value="Genomic_DNA"/>
</dbReference>
<dbReference type="GO" id="GO:0004190">
    <property type="term" value="F:aspartic-type endopeptidase activity"/>
    <property type="evidence" value="ECO:0007669"/>
    <property type="project" value="InterPro"/>
</dbReference>
<protein>
    <recommendedName>
        <fullName evidence="1">Gypsy retrotransposon integrase-like protein 1</fullName>
    </recommendedName>
</protein>
<dbReference type="GO" id="GO:0015074">
    <property type="term" value="P:DNA integration"/>
    <property type="evidence" value="ECO:0007669"/>
    <property type="project" value="InterPro"/>
</dbReference>
<dbReference type="AlphaFoldDB" id="A0AA47N8P3"/>
<dbReference type="Pfam" id="PF02023">
    <property type="entry name" value="SCAN"/>
    <property type="match status" value="1"/>
</dbReference>
<dbReference type="Pfam" id="PF00665">
    <property type="entry name" value="rve"/>
    <property type="match status" value="1"/>
</dbReference>
<evidence type="ECO:0000259" key="3">
    <source>
        <dbReference type="PROSITE" id="PS50994"/>
    </source>
</evidence>
<keyword evidence="5" id="KW-1185">Reference proteome</keyword>
<name>A0AA47N8P3_MERPO</name>
<feature type="domain" description="Integrase catalytic" evidence="3">
    <location>
        <begin position="815"/>
        <end position="931"/>
    </location>
</feature>
<dbReference type="InterPro" id="IPR012337">
    <property type="entry name" value="RNaseH-like_sf"/>
</dbReference>
<dbReference type="GO" id="GO:0006508">
    <property type="term" value="P:proteolysis"/>
    <property type="evidence" value="ECO:0007669"/>
    <property type="project" value="InterPro"/>
</dbReference>
<dbReference type="Gene3D" id="1.10.4020.10">
    <property type="entry name" value="DNA breaking-rejoining enzymes"/>
    <property type="match status" value="1"/>
</dbReference>
<dbReference type="SUPFAM" id="SSF53098">
    <property type="entry name" value="Ribonuclease H-like"/>
    <property type="match status" value="1"/>
</dbReference>
<dbReference type="PROSITE" id="PS50994">
    <property type="entry name" value="INTEGRASE"/>
    <property type="match status" value="1"/>
</dbReference>
<accession>A0AA47N8P3</accession>
<sequence length="1001" mass="111550">MSALDAFWDAPSESLLLTLTVKQLIEVAERYSIEVTLPKTARKDRLVEFICESLKVKEVLPFFCSPIVDLVMEQLPGQKPDATASAMAYSVLTFEEQKIILQMQLEQKRFDAVEREQERLLEQEKIRLERTSSPGPDGRGEIRKFQATIGSSNVASDLEWTGEDQVLLLQTALHGKSQEAYVALSATDRKDYRTVKDAVLKAYKHVPEAYRQRFRNHQKSDKQTYAEAAREPVLPTISNGNCIPKSPYLAPKSKGVLDLIPFLEMNSEPLLDNPVYVHRLLRVVFEQPESRPLSRNHFHYTEQSLQSGETSLGGSEISLNIATKSLSWQHCREQSSLFHRWLAAEAVDDFDSLCNLMIVEQFKNTLPERVATYVNEHKVKTVSEASSLADGYVLTHKSYLREFSPRKDYYRREQPTFQQRSSHVNTGPPVRYNFGSGGKDKHGHFDNTTLARKQSTVSTREVGCMSSVRFAHVKSASADTGELLHSGCSTVSGEDESLCVGPRTVPVADYTPFVSDGFVSLVGDSHRVPVKILRDTGASESFICQAVLPFSSASDTDSAVLIRGIGLHSFSVPLHRIELNSGFVNGEVTIAVRPSLPVDGIDLILGNNLGHDSVFPFQSPPPPVVRPTGVELSIESDKCFEEFPEVFTACAVTRAMARAQVEGSSGVPGTLSKLFIPELPAPLSADKVVEAQKKDTTLEKYFAMVVDNQGVEHDYFVQDGLLLRRWLPLAGTDVTGQVVQVVMPEKYRDLILKATHGETSGHFGVKKTYNHVLQHFYWPRIKRDVARFVKSCHVCQVAGKPNETIKPAPLKPIQSVGTPFEHLIIDCVGPLPKSKSGMEYLVTVMCQATRYPAAYAVRSINTKAVVKSLTQFFSIFGIPKVIQSDRGSNFTSKAFAEALKQLRITHNLSSAYHAQSQGALERFHATLEEGLTWLLLAACAVVQESTGFSPNDLRCGRLYLSWAVSWAVQNHQRTWPTMFKVSVASCSLHGRWRAKIWVVLF</sequence>
<dbReference type="InterPro" id="IPR036397">
    <property type="entry name" value="RNaseH_sf"/>
</dbReference>
<evidence type="ECO:0000313" key="5">
    <source>
        <dbReference type="Proteomes" id="UP001174136"/>
    </source>
</evidence>
<dbReference type="PROSITE" id="PS50175">
    <property type="entry name" value="ASP_PROT_RETROV"/>
    <property type="match status" value="1"/>
</dbReference>
<dbReference type="GO" id="GO:0003676">
    <property type="term" value="F:nucleic acid binding"/>
    <property type="evidence" value="ECO:0007669"/>
    <property type="project" value="InterPro"/>
</dbReference>
<dbReference type="PANTHER" id="PTHR46888">
    <property type="entry name" value="ZINC KNUCKLE DOMAINCONTAINING PROTEIN-RELATED"/>
    <property type="match status" value="1"/>
</dbReference>
<dbReference type="FunFam" id="1.10.340.70:FF:000001">
    <property type="entry name" value="Retrovirus-related Pol polyprotein from transposon gypsy-like Protein"/>
    <property type="match status" value="1"/>
</dbReference>
<evidence type="ECO:0000313" key="4">
    <source>
        <dbReference type="EMBL" id="KAK0153874.1"/>
    </source>
</evidence>
<reference evidence="4" key="1">
    <citation type="journal article" date="2023" name="Front. Mar. Sci.">
        <title>A new Merluccius polli reference genome to investigate the effects of global change in West African waters.</title>
        <authorList>
            <person name="Mateo J.L."/>
            <person name="Blanco-Fernandez C."/>
            <person name="Garcia-Vazquez E."/>
            <person name="Machado-Schiaffino G."/>
        </authorList>
    </citation>
    <scope>NUCLEOTIDE SEQUENCE</scope>
    <source>
        <strain evidence="4">C29</strain>
        <tissue evidence="4">Fin</tissue>
    </source>
</reference>
<dbReference type="Proteomes" id="UP001174136">
    <property type="component" value="Unassembled WGS sequence"/>
</dbReference>
<dbReference type="Gene3D" id="3.30.420.10">
    <property type="entry name" value="Ribonuclease H-like superfamily/Ribonuclease H"/>
    <property type="match status" value="1"/>
</dbReference>
<dbReference type="PANTHER" id="PTHR46888:SF13">
    <property type="entry name" value="RIBONUCLEASE H"/>
    <property type="match status" value="1"/>
</dbReference>
<organism evidence="4 5">
    <name type="scientific">Merluccius polli</name>
    <name type="common">Benguela hake</name>
    <name type="synonym">Merluccius cadenati</name>
    <dbReference type="NCBI Taxonomy" id="89951"/>
    <lineage>
        <taxon>Eukaryota</taxon>
        <taxon>Metazoa</taxon>
        <taxon>Chordata</taxon>
        <taxon>Craniata</taxon>
        <taxon>Vertebrata</taxon>
        <taxon>Euteleostomi</taxon>
        <taxon>Actinopterygii</taxon>
        <taxon>Neopterygii</taxon>
        <taxon>Teleostei</taxon>
        <taxon>Neoteleostei</taxon>
        <taxon>Acanthomorphata</taxon>
        <taxon>Zeiogadaria</taxon>
        <taxon>Gadariae</taxon>
        <taxon>Gadiformes</taxon>
        <taxon>Gadoidei</taxon>
        <taxon>Merlucciidae</taxon>
        <taxon>Merluccius</taxon>
    </lineage>
</organism>
<proteinExistence type="predicted"/>
<dbReference type="InterPro" id="IPR041588">
    <property type="entry name" value="Integrase_H2C2"/>
</dbReference>
<dbReference type="InterPro" id="IPR038269">
    <property type="entry name" value="SCAN_sf"/>
</dbReference>
<dbReference type="InterPro" id="IPR001995">
    <property type="entry name" value="Peptidase_A2_cat"/>
</dbReference>
<evidence type="ECO:0000259" key="2">
    <source>
        <dbReference type="PROSITE" id="PS50175"/>
    </source>
</evidence>